<dbReference type="RefSeq" id="WP_386074109.1">
    <property type="nucleotide sequence ID" value="NZ_JBHTJT010000008.1"/>
</dbReference>
<dbReference type="Proteomes" id="UP001597108">
    <property type="component" value="Unassembled WGS sequence"/>
</dbReference>
<keyword evidence="3" id="KW-1185">Reference proteome</keyword>
<dbReference type="CDD" id="cd03801">
    <property type="entry name" value="GT4_PimA-like"/>
    <property type="match status" value="1"/>
</dbReference>
<dbReference type="Pfam" id="PF00535">
    <property type="entry name" value="Glycos_transf_2"/>
    <property type="match status" value="1"/>
</dbReference>
<dbReference type="Gene3D" id="3.90.550.10">
    <property type="entry name" value="Spore Coat Polysaccharide Biosynthesis Protein SpsA, Chain A"/>
    <property type="match status" value="1"/>
</dbReference>
<sequence length="884" mass="96982">MTTPCPHLAPRIAVIVPIFRHSVLLAEAVQSVLDQRAGFGIHVFLVNDGCPHAETEAVCSDYALACPDRITYLRKPNGGLSDARNHGIRHAMKAFPGVEALYMLDADNKLRPDALARTMAALDAHPEADWIYPNIDMIGLEFAGDYGGDYSQLVHTGMNISEAGSLIHRRVFDAGIFFDTDFKLGFEDWDFFLSAGCAGFRGRNLEDFGFQYRKRPESMLANSARDAEMIRGTMRHKHRDLYDPQSLLALEQAECPRFAILMADTDGVRLAVDPLAETIRNVSLESFEQMIWRRRIAPTRFHFPPFVVLTRSGVMTALEQAGVLRWALWKLEWMAERSGVASLSLLSNADSRFEFTERTTAHGLPDTADLLVVRSDWLLEFLTEGGPDGPVPADPAARMNGTTLDLRLPGEALGAGNSEARGLVARDMRALFGRLHGSRYREAAFCTWEWRVGDIQLRSQAHHLVRAPFGGAPVYPKAPDGRRHVGLILPLVEFGGVEKVALNMAAGLRSHGWAPHLFIVDANEGAISREWQSTFESVNFLSAADFTLWKAGAQTYFGTDVPDWATGGNHGPALGLMGWLDVVINCHGGAIGGIMGQLRRLGVVTANSLHLNELSPFGRSLGNTYLGLAYEHAYDLFLPCSHRLGDWCHAMGVPSEKILPVPNAPSFPADPARLAVDQDARNARGDADPLRVIFLGRLDRQKGIDKLSQCVIDTRQRGMAIDWRVVGKSVIGSDAPPLPGYMEDLLEPPLTEAEDLLDAFAWADVMVLLSSYEGLPLTILEAMRSGVVTVATDVGAVSEVLMDGENGVLLNVETASRDCVEALARLSADRALLRRLSDRARNDMRDRDWRSATAPLHAGLERIIAPRRKADAPDASEAVLAAGR</sequence>
<dbReference type="Pfam" id="PF13692">
    <property type="entry name" value="Glyco_trans_1_4"/>
    <property type="match status" value="1"/>
</dbReference>
<reference evidence="3" key="1">
    <citation type="journal article" date="2019" name="Int. J. Syst. Evol. Microbiol.">
        <title>The Global Catalogue of Microorganisms (GCM) 10K type strain sequencing project: providing services to taxonomists for standard genome sequencing and annotation.</title>
        <authorList>
            <consortium name="The Broad Institute Genomics Platform"/>
            <consortium name="The Broad Institute Genome Sequencing Center for Infectious Disease"/>
            <person name="Wu L."/>
            <person name="Ma J."/>
        </authorList>
    </citation>
    <scope>NUCLEOTIDE SEQUENCE [LARGE SCALE GENOMIC DNA]</scope>
    <source>
        <strain evidence="3">CCUG 60524</strain>
    </source>
</reference>
<dbReference type="Gene3D" id="3.40.50.2000">
    <property type="entry name" value="Glycogen Phosphorylase B"/>
    <property type="match status" value="2"/>
</dbReference>
<dbReference type="SUPFAM" id="SSF53448">
    <property type="entry name" value="Nucleotide-diphospho-sugar transferases"/>
    <property type="match status" value="1"/>
</dbReference>
<evidence type="ECO:0000259" key="1">
    <source>
        <dbReference type="Pfam" id="PF00535"/>
    </source>
</evidence>
<gene>
    <name evidence="2" type="ORF">ACFQ2S_09030</name>
</gene>
<accession>A0ABW3IPY9</accession>
<comment type="caution">
    <text evidence="2">The sequence shown here is derived from an EMBL/GenBank/DDBJ whole genome shotgun (WGS) entry which is preliminary data.</text>
</comment>
<dbReference type="EMBL" id="JBHTJT010000008">
    <property type="protein sequence ID" value="MFD0979795.1"/>
    <property type="molecule type" value="Genomic_DNA"/>
</dbReference>
<name>A0ABW3IPY9_9RHOB</name>
<feature type="domain" description="Glycosyltransferase 2-like" evidence="1">
    <location>
        <begin position="14"/>
        <end position="134"/>
    </location>
</feature>
<evidence type="ECO:0000313" key="3">
    <source>
        <dbReference type="Proteomes" id="UP001597108"/>
    </source>
</evidence>
<dbReference type="PANTHER" id="PTHR12526">
    <property type="entry name" value="GLYCOSYLTRANSFERASE"/>
    <property type="match status" value="1"/>
</dbReference>
<dbReference type="CDD" id="cd00761">
    <property type="entry name" value="Glyco_tranf_GTA_type"/>
    <property type="match status" value="1"/>
</dbReference>
<dbReference type="InterPro" id="IPR029044">
    <property type="entry name" value="Nucleotide-diphossugar_trans"/>
</dbReference>
<dbReference type="PANTHER" id="PTHR12526:SF630">
    <property type="entry name" value="GLYCOSYLTRANSFERASE"/>
    <property type="match status" value="1"/>
</dbReference>
<proteinExistence type="predicted"/>
<dbReference type="SUPFAM" id="SSF53756">
    <property type="entry name" value="UDP-Glycosyltransferase/glycogen phosphorylase"/>
    <property type="match status" value="1"/>
</dbReference>
<protein>
    <submittedName>
        <fullName evidence="2">Glycosyltransferase</fullName>
    </submittedName>
</protein>
<dbReference type="InterPro" id="IPR001173">
    <property type="entry name" value="Glyco_trans_2-like"/>
</dbReference>
<organism evidence="2 3">
    <name type="scientific">Tropicimonas aquimaris</name>
    <dbReference type="NCBI Taxonomy" id="914152"/>
    <lineage>
        <taxon>Bacteria</taxon>
        <taxon>Pseudomonadati</taxon>
        <taxon>Pseudomonadota</taxon>
        <taxon>Alphaproteobacteria</taxon>
        <taxon>Rhodobacterales</taxon>
        <taxon>Roseobacteraceae</taxon>
        <taxon>Tropicimonas</taxon>
    </lineage>
</organism>
<evidence type="ECO:0000313" key="2">
    <source>
        <dbReference type="EMBL" id="MFD0979795.1"/>
    </source>
</evidence>